<dbReference type="AlphaFoldDB" id="A0A8B7NI84"/>
<dbReference type="PROSITE" id="PS51257">
    <property type="entry name" value="PROKAR_LIPOPROTEIN"/>
    <property type="match status" value="1"/>
</dbReference>
<evidence type="ECO:0000313" key="5">
    <source>
        <dbReference type="RefSeq" id="XP_018013352.1"/>
    </source>
</evidence>
<reference evidence="5" key="1">
    <citation type="submission" date="2025-08" db="UniProtKB">
        <authorList>
            <consortium name="RefSeq"/>
        </authorList>
    </citation>
    <scope>IDENTIFICATION</scope>
    <source>
        <tissue evidence="5">Whole organism</tissue>
    </source>
</reference>
<feature type="signal peptide" evidence="2">
    <location>
        <begin position="1"/>
        <end position="32"/>
    </location>
</feature>
<dbReference type="CDD" id="cd00037">
    <property type="entry name" value="CLECT"/>
    <property type="match status" value="1"/>
</dbReference>
<keyword evidence="1" id="KW-0175">Coiled coil</keyword>
<dbReference type="InterPro" id="IPR001304">
    <property type="entry name" value="C-type_lectin-like"/>
</dbReference>
<accession>A0A8B7NI84</accession>
<dbReference type="SMART" id="SM00034">
    <property type="entry name" value="CLECT"/>
    <property type="match status" value="1"/>
</dbReference>
<protein>
    <submittedName>
        <fullName evidence="5">Uncharacterized protein LOC108670393</fullName>
    </submittedName>
</protein>
<evidence type="ECO:0000256" key="2">
    <source>
        <dbReference type="SAM" id="SignalP"/>
    </source>
</evidence>
<dbReference type="KEGG" id="hazt:108670393"/>
<dbReference type="SUPFAM" id="SSF56436">
    <property type="entry name" value="C-type lectin-like"/>
    <property type="match status" value="1"/>
</dbReference>
<dbReference type="Gene3D" id="3.10.100.10">
    <property type="entry name" value="Mannose-Binding Protein A, subunit A"/>
    <property type="match status" value="1"/>
</dbReference>
<proteinExistence type="predicted"/>
<keyword evidence="2" id="KW-0732">Signal</keyword>
<dbReference type="InterPro" id="IPR016187">
    <property type="entry name" value="CTDL_fold"/>
</dbReference>
<dbReference type="Proteomes" id="UP000694843">
    <property type="component" value="Unplaced"/>
</dbReference>
<dbReference type="RefSeq" id="XP_018013352.1">
    <property type="nucleotide sequence ID" value="XM_018157863.2"/>
</dbReference>
<feature type="coiled-coil region" evidence="1">
    <location>
        <begin position="58"/>
        <end position="85"/>
    </location>
</feature>
<dbReference type="InterPro" id="IPR016186">
    <property type="entry name" value="C-type_lectin-like/link_sf"/>
</dbReference>
<dbReference type="OrthoDB" id="6334122at2759"/>
<keyword evidence="4" id="KW-1185">Reference proteome</keyword>
<evidence type="ECO:0000256" key="1">
    <source>
        <dbReference type="SAM" id="Coils"/>
    </source>
</evidence>
<evidence type="ECO:0000259" key="3">
    <source>
        <dbReference type="SMART" id="SM00034"/>
    </source>
</evidence>
<feature type="domain" description="C-type lectin" evidence="3">
    <location>
        <begin position="228"/>
        <end position="354"/>
    </location>
</feature>
<feature type="chain" id="PRO_5034356976" evidence="2">
    <location>
        <begin position="33"/>
        <end position="356"/>
    </location>
</feature>
<evidence type="ECO:0000313" key="4">
    <source>
        <dbReference type="Proteomes" id="UP000694843"/>
    </source>
</evidence>
<dbReference type="GeneID" id="108670393"/>
<name>A0A8B7NI84_HYAAZ</name>
<sequence>MPCSARMTHLTTSPLILLPLLVISCMPSLAAAQRNFFTINRSSGTLSRMLTDGTDSLLDSLQRGHEGLLAQLEELSKAIKEDELKLNNVFYKLGRHDTDILSTTSQQMSLQNTARKLENKLNKQSFNMDFLRRHVSELKSGVDTSTATATTVNALKLSVDSLQKSLALALFRTEQLENKTKLMERELRTGTQVYGADVDEKNIYYASRSPKTTYYYLDSDALEGVCDESGGWVSVASGGCWLVVSDAVSFLEAVAGCAKKGAVLAQLPLDDRDWPAQVKRKFTEPSSNSMHWTSGTSVFSPDAWVYLFSGSAIPGEHWTDGFAPTNSASRHCAVMATTGLMAVSCSMKNAYVCEKL</sequence>
<gene>
    <name evidence="5" type="primary">LOC108670393</name>
</gene>
<organism evidence="4 5">
    <name type="scientific">Hyalella azteca</name>
    <name type="common">Amphipod</name>
    <dbReference type="NCBI Taxonomy" id="294128"/>
    <lineage>
        <taxon>Eukaryota</taxon>
        <taxon>Metazoa</taxon>
        <taxon>Ecdysozoa</taxon>
        <taxon>Arthropoda</taxon>
        <taxon>Crustacea</taxon>
        <taxon>Multicrustacea</taxon>
        <taxon>Malacostraca</taxon>
        <taxon>Eumalacostraca</taxon>
        <taxon>Peracarida</taxon>
        <taxon>Amphipoda</taxon>
        <taxon>Senticaudata</taxon>
        <taxon>Talitrida</taxon>
        <taxon>Talitroidea</taxon>
        <taxon>Hyalellidae</taxon>
        <taxon>Hyalella</taxon>
    </lineage>
</organism>